<name>A0A914C2K7_9BILA</name>
<proteinExistence type="predicted"/>
<organism evidence="1 2">
    <name type="scientific">Acrobeloides nanus</name>
    <dbReference type="NCBI Taxonomy" id="290746"/>
    <lineage>
        <taxon>Eukaryota</taxon>
        <taxon>Metazoa</taxon>
        <taxon>Ecdysozoa</taxon>
        <taxon>Nematoda</taxon>
        <taxon>Chromadorea</taxon>
        <taxon>Rhabditida</taxon>
        <taxon>Tylenchina</taxon>
        <taxon>Cephalobomorpha</taxon>
        <taxon>Cephaloboidea</taxon>
        <taxon>Cephalobidae</taxon>
        <taxon>Acrobeloides</taxon>
    </lineage>
</organism>
<reference evidence="2" key="1">
    <citation type="submission" date="2022-11" db="UniProtKB">
        <authorList>
            <consortium name="WormBaseParasite"/>
        </authorList>
    </citation>
    <scope>IDENTIFICATION</scope>
</reference>
<accession>A0A914C2K7</accession>
<dbReference type="WBParaSite" id="ACRNAN_Path_1532.g5980.t1">
    <property type="protein sequence ID" value="ACRNAN_Path_1532.g5980.t1"/>
    <property type="gene ID" value="ACRNAN_Path_1532.g5980"/>
</dbReference>
<keyword evidence="1" id="KW-1185">Reference proteome</keyword>
<evidence type="ECO:0000313" key="1">
    <source>
        <dbReference type="Proteomes" id="UP000887540"/>
    </source>
</evidence>
<protein>
    <submittedName>
        <fullName evidence="2">Uncharacterized protein</fullName>
    </submittedName>
</protein>
<dbReference type="Proteomes" id="UP000887540">
    <property type="component" value="Unplaced"/>
</dbReference>
<dbReference type="AlphaFoldDB" id="A0A914C2K7"/>
<sequence>MHKNIGQGQELLQTLQLMSKSCEIPPEQPEPREECPAAQPNWVPLFVGHGVVAWSGKLMQVQNPKAICDCDTSSKLYYADILEVHPNYLKQVETYNKLTYTLNNKQGCPQMCIRTTDGKFWEATESDPVVVLIATYCEGSICYNYAGLESGTLKHDANEFKPTTTNNNQNNMGESSAYLKVDAISCQGCAMIAEEATEQCYAIS</sequence>
<evidence type="ECO:0000313" key="2">
    <source>
        <dbReference type="WBParaSite" id="ACRNAN_Path_1532.g5980.t1"/>
    </source>
</evidence>